<evidence type="ECO:0000256" key="6">
    <source>
        <dbReference type="SAM" id="MobiDB-lite"/>
    </source>
</evidence>
<comment type="caution">
    <text evidence="5">Lacks conserved residue(s) required for the propagation of feature annotation.</text>
</comment>
<dbReference type="Gene3D" id="2.10.70.10">
    <property type="entry name" value="Complement Module, domain 1"/>
    <property type="match status" value="3"/>
</dbReference>
<keyword evidence="9" id="KW-1185">Reference proteome</keyword>
<keyword evidence="1 5" id="KW-0768">Sushi</keyword>
<dbReference type="PROSITE" id="PS50923">
    <property type="entry name" value="SUSHI"/>
    <property type="match status" value="3"/>
</dbReference>
<dbReference type="SMART" id="SM00032">
    <property type="entry name" value="CCP"/>
    <property type="match status" value="3"/>
</dbReference>
<dbReference type="Pfam" id="PF00084">
    <property type="entry name" value="Sushi"/>
    <property type="match status" value="3"/>
</dbReference>
<protein>
    <recommendedName>
        <fullName evidence="7">Sushi domain-containing protein</fullName>
    </recommendedName>
</protein>
<feature type="domain" description="Sushi" evidence="7">
    <location>
        <begin position="315"/>
        <end position="379"/>
    </location>
</feature>
<evidence type="ECO:0000256" key="1">
    <source>
        <dbReference type="ARBA" id="ARBA00022659"/>
    </source>
</evidence>
<evidence type="ECO:0000259" key="7">
    <source>
        <dbReference type="PROSITE" id="PS50923"/>
    </source>
</evidence>
<evidence type="ECO:0000313" key="8">
    <source>
        <dbReference type="Ensembl" id="ENSSHBP00005022551.1"/>
    </source>
</evidence>
<reference evidence="8" key="1">
    <citation type="submission" date="2025-08" db="UniProtKB">
        <authorList>
            <consortium name="Ensembl"/>
        </authorList>
    </citation>
    <scope>IDENTIFICATION</scope>
</reference>
<dbReference type="InParanoid" id="A0A672V437"/>
<dbReference type="SUPFAM" id="SSF57535">
    <property type="entry name" value="Complement control module/SCR domain"/>
    <property type="match status" value="3"/>
</dbReference>
<dbReference type="GeneTree" id="ENSGT00940000164219"/>
<proteinExistence type="predicted"/>
<evidence type="ECO:0000256" key="2">
    <source>
        <dbReference type="ARBA" id="ARBA00022729"/>
    </source>
</evidence>
<keyword evidence="3" id="KW-0677">Repeat</keyword>
<dbReference type="FunFam" id="2.10.70.10:FF:000014">
    <property type="entry name" value="Membrane cofactor protein"/>
    <property type="match status" value="1"/>
</dbReference>
<evidence type="ECO:0000256" key="4">
    <source>
        <dbReference type="ARBA" id="ARBA00023157"/>
    </source>
</evidence>
<dbReference type="Ensembl" id="ENSSHBT00005026840.1">
    <property type="protein sequence ID" value="ENSSHBP00005022551.1"/>
    <property type="gene ID" value="ENSSHBG00005018987.1"/>
</dbReference>
<dbReference type="InterPro" id="IPR000436">
    <property type="entry name" value="Sushi_SCR_CCP_dom"/>
</dbReference>
<feature type="domain" description="Sushi" evidence="7">
    <location>
        <begin position="194"/>
        <end position="258"/>
    </location>
</feature>
<dbReference type="InterPro" id="IPR051277">
    <property type="entry name" value="SEZ6_CSMD_C4BPB_Regulators"/>
</dbReference>
<evidence type="ECO:0000256" key="5">
    <source>
        <dbReference type="PROSITE-ProRule" id="PRU00302"/>
    </source>
</evidence>
<dbReference type="Proteomes" id="UP000472266">
    <property type="component" value="Unplaced"/>
</dbReference>
<accession>A0A672V437</accession>
<sequence>MAPTGARLHPRYAQIPLFLTLCPTGHHLLVFHWKRVQERGWRVVPWRAALPDLWRLQQPPFPSLPSLSPSQRLREGPRSPPCGGHSRLRTRCSAPLRSRGSAVVMGSGRRRPLLPVLLLALLLLLPAACGDCGPLPNISHAEPLGDPQHQDSFSIGSTVTYRCRAGYVKRPLRSDTIQCLTTSQWSNLPEFCGRSCPSPPRVRFAKVSQEDETQNFYAVGTTVKYICRPGYENTTDQLPTSTCFDNLTWSQVPELCQSECPCAISFASVSFPSCICCVPSATSDLYTLKGEPSLVWCSIREGEVAWSQLPACQAISCPPPPAIPNGKHNSSSTEEFTYNSVVMYACDPELQLVGNETLHCTTENGVDGVWSGSPPECRGEHCWIIILICKAKQSSRLLSILQLCCHQEVPGDSSTALTVIATDTQVTCP</sequence>
<dbReference type="AlphaFoldDB" id="A0A672V437"/>
<reference evidence="8" key="2">
    <citation type="submission" date="2025-09" db="UniProtKB">
        <authorList>
            <consortium name="Ensembl"/>
        </authorList>
    </citation>
    <scope>IDENTIFICATION</scope>
</reference>
<dbReference type="CDD" id="cd00033">
    <property type="entry name" value="CCP"/>
    <property type="match status" value="3"/>
</dbReference>
<feature type="region of interest" description="Disordered" evidence="6">
    <location>
        <begin position="65"/>
        <end position="89"/>
    </location>
</feature>
<dbReference type="PANTHER" id="PTHR45656:SF4">
    <property type="entry name" value="PROTEIN CBR-CLEC-78"/>
    <property type="match status" value="1"/>
</dbReference>
<feature type="domain" description="Sushi" evidence="7">
    <location>
        <begin position="130"/>
        <end position="193"/>
    </location>
</feature>
<keyword evidence="4 5" id="KW-1015">Disulfide bond</keyword>
<dbReference type="PANTHER" id="PTHR45656">
    <property type="entry name" value="PROTEIN CBR-CLEC-78"/>
    <property type="match status" value="1"/>
</dbReference>
<organism evidence="8 9">
    <name type="scientific">Strigops habroptila</name>
    <name type="common">Kakapo</name>
    <dbReference type="NCBI Taxonomy" id="2489341"/>
    <lineage>
        <taxon>Eukaryota</taxon>
        <taxon>Metazoa</taxon>
        <taxon>Chordata</taxon>
        <taxon>Craniata</taxon>
        <taxon>Vertebrata</taxon>
        <taxon>Euteleostomi</taxon>
        <taxon>Archelosauria</taxon>
        <taxon>Archosauria</taxon>
        <taxon>Dinosauria</taxon>
        <taxon>Saurischia</taxon>
        <taxon>Theropoda</taxon>
        <taxon>Coelurosauria</taxon>
        <taxon>Aves</taxon>
        <taxon>Neognathae</taxon>
        <taxon>Neoaves</taxon>
        <taxon>Telluraves</taxon>
        <taxon>Australaves</taxon>
        <taxon>Psittaciformes</taxon>
        <taxon>Psittacidae</taxon>
        <taxon>Strigops</taxon>
    </lineage>
</organism>
<evidence type="ECO:0000313" key="9">
    <source>
        <dbReference type="Proteomes" id="UP000472266"/>
    </source>
</evidence>
<evidence type="ECO:0000256" key="3">
    <source>
        <dbReference type="ARBA" id="ARBA00022737"/>
    </source>
</evidence>
<keyword evidence="2" id="KW-0732">Signal</keyword>
<feature type="disulfide bond" evidence="5">
    <location>
        <begin position="317"/>
        <end position="360"/>
    </location>
</feature>
<name>A0A672V437_STRHB</name>
<dbReference type="InterPro" id="IPR035976">
    <property type="entry name" value="Sushi/SCR/CCP_sf"/>
</dbReference>